<protein>
    <submittedName>
        <fullName evidence="1">DUF2947 domain-containing protein</fullName>
    </submittedName>
</protein>
<evidence type="ECO:0000313" key="2">
    <source>
        <dbReference type="Proteomes" id="UP001169862"/>
    </source>
</evidence>
<dbReference type="EMBL" id="JAUOPG010000002">
    <property type="protein sequence ID" value="MDO6452609.1"/>
    <property type="molecule type" value="Genomic_DNA"/>
</dbReference>
<dbReference type="Pfam" id="PF11163">
    <property type="entry name" value="DUF2947"/>
    <property type="match status" value="1"/>
</dbReference>
<sequence length="158" mass="18887">MNYLTIDQYRHAWFYRHQDMPVPASDLEQIKPMTPARSRTLWETFISKEADFPEDFGKGEWVTHGNTWLETDCDWQTPWESEDQELPSSILEHLLWDDGTVVYFCYAADHVVETRWGVFKKYWKNFLFMDDGPLLIGKRRKEVVQFFQTGRCRIGNQP</sequence>
<name>A0AAW7XEH7_9GAMM</name>
<gene>
    <name evidence="1" type="ORF">Q4490_03435</name>
</gene>
<proteinExistence type="predicted"/>
<organism evidence="1 2">
    <name type="scientific">Neptunomonas phycophila</name>
    <dbReference type="NCBI Taxonomy" id="1572645"/>
    <lineage>
        <taxon>Bacteria</taxon>
        <taxon>Pseudomonadati</taxon>
        <taxon>Pseudomonadota</taxon>
        <taxon>Gammaproteobacteria</taxon>
        <taxon>Oceanospirillales</taxon>
        <taxon>Oceanospirillaceae</taxon>
        <taxon>Neptunomonas</taxon>
    </lineage>
</organism>
<dbReference type="InterPro" id="IPR021334">
    <property type="entry name" value="DUF2947"/>
</dbReference>
<dbReference type="AlphaFoldDB" id="A0AAW7XEH7"/>
<accession>A0AAW7XEH7</accession>
<comment type="caution">
    <text evidence="1">The sequence shown here is derived from an EMBL/GenBank/DDBJ whole genome shotgun (WGS) entry which is preliminary data.</text>
</comment>
<dbReference type="RefSeq" id="WP_075172732.1">
    <property type="nucleotide sequence ID" value="NZ_JAUOPG010000002.1"/>
</dbReference>
<dbReference type="Proteomes" id="UP001169862">
    <property type="component" value="Unassembled WGS sequence"/>
</dbReference>
<reference evidence="1" key="1">
    <citation type="submission" date="2023-07" db="EMBL/GenBank/DDBJ databases">
        <title>Genome content predicts the carbon catabolic preferences of heterotrophic bacteria.</title>
        <authorList>
            <person name="Gralka M."/>
        </authorList>
    </citation>
    <scope>NUCLEOTIDE SEQUENCE</scope>
    <source>
        <strain evidence="1">I2M16</strain>
    </source>
</reference>
<evidence type="ECO:0000313" key="1">
    <source>
        <dbReference type="EMBL" id="MDO6452609.1"/>
    </source>
</evidence>